<dbReference type="EMBL" id="VNIQ01000012">
    <property type="protein sequence ID" value="TYQ00726.1"/>
    <property type="molecule type" value="Genomic_DNA"/>
</dbReference>
<feature type="binding site" evidence="2">
    <location>
        <position position="59"/>
    </location>
    <ligand>
        <name>Fe cation</name>
        <dbReference type="ChEBI" id="CHEBI:24875"/>
    </ligand>
</feature>
<evidence type="ECO:0000313" key="6">
    <source>
        <dbReference type="EMBL" id="TYQ00726.1"/>
    </source>
</evidence>
<evidence type="ECO:0008006" key="7">
    <source>
        <dbReference type="Google" id="ProtNLM"/>
    </source>
</evidence>
<feature type="domain" description="Quercetin 2,3-dioxygenase C-terminal cupin" evidence="5">
    <location>
        <begin position="169"/>
        <end position="243"/>
    </location>
</feature>
<feature type="binding site" evidence="2">
    <location>
        <position position="103"/>
    </location>
    <ligand>
        <name>Fe cation</name>
        <dbReference type="ChEBI" id="CHEBI:24875"/>
    </ligand>
</feature>
<evidence type="ECO:0000256" key="1">
    <source>
        <dbReference type="ARBA" id="ARBA00008416"/>
    </source>
</evidence>
<dbReference type="InterPro" id="IPR003829">
    <property type="entry name" value="Pirin_N_dom"/>
</dbReference>
<organism evidence="6">
    <name type="scientific">Nocardia globerula</name>
    <dbReference type="NCBI Taxonomy" id="1818"/>
    <lineage>
        <taxon>Bacteria</taxon>
        <taxon>Bacillati</taxon>
        <taxon>Actinomycetota</taxon>
        <taxon>Actinomycetes</taxon>
        <taxon>Mycobacteriales</taxon>
        <taxon>Nocardiaceae</taxon>
        <taxon>Nocardia</taxon>
    </lineage>
</organism>
<dbReference type="InterPro" id="IPR011051">
    <property type="entry name" value="RmlC_Cupin_sf"/>
</dbReference>
<comment type="cofactor">
    <cofactor evidence="2">
        <name>Fe cation</name>
        <dbReference type="ChEBI" id="CHEBI:24875"/>
    </cofactor>
    <text evidence="2">Binds 1 Fe cation per subunit.</text>
</comment>
<feature type="binding site" evidence="2">
    <location>
        <position position="61"/>
    </location>
    <ligand>
        <name>Fe cation</name>
        <dbReference type="ChEBI" id="CHEBI:24875"/>
    </ligand>
</feature>
<dbReference type="InterPro" id="IPR041602">
    <property type="entry name" value="Quercetinase_C"/>
</dbReference>
<gene>
    <name evidence="6" type="ORF">FNL38_11220</name>
</gene>
<dbReference type="CDD" id="cd02910">
    <property type="entry name" value="cupin_Yhhw_N"/>
    <property type="match status" value="1"/>
</dbReference>
<comment type="caution">
    <text evidence="6">The sequence shown here is derived from an EMBL/GenBank/DDBJ whole genome shotgun (WGS) entry which is preliminary data.</text>
</comment>
<keyword evidence="2" id="KW-0408">Iron</keyword>
<evidence type="ECO:0000259" key="5">
    <source>
        <dbReference type="Pfam" id="PF17954"/>
    </source>
</evidence>
<name>A0A652YIH6_NOCGL</name>
<sequence length="253" mass="27608">MKSVVVQRAHERAHLNYGWLTSRHSFPFAGNFDHAAYAHGLLLVNNDDIVEAGSGFDTHQHLDTEIVTWVLSGSLVHQDSAGHTGEIHRGLAQRMSAGTGILHSERNDTRRADGTRHTEPVHVVQMWIPPDESGITPSYQELNVNTELDAGGLITLASGMPAHRDHSAITLHNKFAALHVARLDIGQTITLPDAPYVHAYIPQGSVTVEGVDTLSTGDSLRLKETGGHRVTAAEPAEVLIWEMHAGLRPHLVR</sequence>
<dbReference type="PANTHER" id="PTHR43212">
    <property type="entry name" value="QUERCETIN 2,3-DIOXYGENASE"/>
    <property type="match status" value="1"/>
</dbReference>
<dbReference type="InterPro" id="IPR014710">
    <property type="entry name" value="RmlC-like_jellyroll"/>
</dbReference>
<dbReference type="Pfam" id="PF17954">
    <property type="entry name" value="Pirin_C_2"/>
    <property type="match status" value="1"/>
</dbReference>
<evidence type="ECO:0000256" key="3">
    <source>
        <dbReference type="RuleBase" id="RU003457"/>
    </source>
</evidence>
<dbReference type="GO" id="GO:0046872">
    <property type="term" value="F:metal ion binding"/>
    <property type="evidence" value="ECO:0007669"/>
    <property type="project" value="UniProtKB-KW"/>
</dbReference>
<evidence type="ECO:0000256" key="2">
    <source>
        <dbReference type="PIRSR" id="PIRSR006232-1"/>
    </source>
</evidence>
<proteinExistence type="inferred from homology"/>
<dbReference type="InterPro" id="IPR012093">
    <property type="entry name" value="Pirin"/>
</dbReference>
<protein>
    <recommendedName>
        <fullName evidence="7">Pirin N-terminal domain-containing protein</fullName>
    </recommendedName>
</protein>
<dbReference type="Gene3D" id="2.60.120.10">
    <property type="entry name" value="Jelly Rolls"/>
    <property type="match status" value="2"/>
</dbReference>
<evidence type="ECO:0000259" key="4">
    <source>
        <dbReference type="Pfam" id="PF02678"/>
    </source>
</evidence>
<feature type="binding site" evidence="2">
    <location>
        <position position="105"/>
    </location>
    <ligand>
        <name>Fe cation</name>
        <dbReference type="ChEBI" id="CHEBI:24875"/>
    </ligand>
</feature>
<dbReference type="PIRSF" id="PIRSF006232">
    <property type="entry name" value="Pirin"/>
    <property type="match status" value="1"/>
</dbReference>
<keyword evidence="2" id="KW-0479">Metal-binding</keyword>
<reference evidence="6" key="1">
    <citation type="submission" date="2019-07" db="EMBL/GenBank/DDBJ databases">
        <title>Genomic Encyclopedia of Type Strains, Phase IV (KMG-IV): sequencing the most valuable type-strain genomes for metagenomic binning, comparative biology and taxonomic classification.</title>
        <authorList>
            <person name="Goeker M."/>
        </authorList>
    </citation>
    <scope>NUCLEOTIDE SEQUENCE</scope>
    <source>
        <strain evidence="6">DSM 44596</strain>
    </source>
</reference>
<feature type="domain" description="Pirin N-terminal" evidence="4">
    <location>
        <begin position="13"/>
        <end position="128"/>
    </location>
</feature>
<accession>A0A652YIH6</accession>
<dbReference type="SUPFAM" id="SSF51182">
    <property type="entry name" value="RmlC-like cupins"/>
    <property type="match status" value="1"/>
</dbReference>
<dbReference type="Pfam" id="PF02678">
    <property type="entry name" value="Pirin"/>
    <property type="match status" value="1"/>
</dbReference>
<dbReference type="PANTHER" id="PTHR43212:SF3">
    <property type="entry name" value="QUERCETIN 2,3-DIOXYGENASE"/>
    <property type="match status" value="1"/>
</dbReference>
<comment type="similarity">
    <text evidence="1 3">Belongs to the pirin family.</text>
</comment>
<dbReference type="AlphaFoldDB" id="A0A652YIH6"/>